<evidence type="ECO:0000313" key="4">
    <source>
        <dbReference type="Proteomes" id="UP000009881"/>
    </source>
</evidence>
<feature type="domain" description="Endonuclease/exonuclease/phosphatase" evidence="2">
    <location>
        <begin position="83"/>
        <end position="288"/>
    </location>
</feature>
<dbReference type="AlphaFoldDB" id="K9H7S8"/>
<keyword evidence="1" id="KW-0812">Transmembrane</keyword>
<evidence type="ECO:0000256" key="1">
    <source>
        <dbReference type="SAM" id="Phobius"/>
    </source>
</evidence>
<dbReference type="Gene3D" id="3.60.10.10">
    <property type="entry name" value="Endonuclease/exonuclease/phosphatase"/>
    <property type="match status" value="1"/>
</dbReference>
<dbReference type="RefSeq" id="WP_009542650.1">
    <property type="nucleotide sequence ID" value="NZ_ANHY01000026.1"/>
</dbReference>
<dbReference type="eggNOG" id="COG3021">
    <property type="taxonomic scope" value="Bacteria"/>
</dbReference>
<gene>
    <name evidence="3" type="ORF">C882_2255</name>
</gene>
<evidence type="ECO:0000259" key="2">
    <source>
        <dbReference type="Pfam" id="PF03372"/>
    </source>
</evidence>
<feature type="transmembrane region" description="Helical" evidence="1">
    <location>
        <begin position="29"/>
        <end position="56"/>
    </location>
</feature>
<dbReference type="GO" id="GO:0003824">
    <property type="term" value="F:catalytic activity"/>
    <property type="evidence" value="ECO:0007669"/>
    <property type="project" value="InterPro"/>
</dbReference>
<accession>K9H7S8</accession>
<dbReference type="Proteomes" id="UP000009881">
    <property type="component" value="Unassembled WGS sequence"/>
</dbReference>
<dbReference type="SUPFAM" id="SSF56219">
    <property type="entry name" value="DNase I-like"/>
    <property type="match status" value="1"/>
</dbReference>
<evidence type="ECO:0000313" key="3">
    <source>
        <dbReference type="EMBL" id="EKV26628.1"/>
    </source>
</evidence>
<keyword evidence="1" id="KW-0472">Membrane</keyword>
<dbReference type="EMBL" id="ANHY01000026">
    <property type="protein sequence ID" value="EKV26628.1"/>
    <property type="molecule type" value="Genomic_DNA"/>
</dbReference>
<organism evidence="3 4">
    <name type="scientific">Caenispirillum salinarum AK4</name>
    <dbReference type="NCBI Taxonomy" id="1238182"/>
    <lineage>
        <taxon>Bacteria</taxon>
        <taxon>Pseudomonadati</taxon>
        <taxon>Pseudomonadota</taxon>
        <taxon>Alphaproteobacteria</taxon>
        <taxon>Rhodospirillales</taxon>
        <taxon>Novispirillaceae</taxon>
        <taxon>Caenispirillum</taxon>
    </lineage>
</organism>
<comment type="caution">
    <text evidence="3">The sequence shown here is derived from an EMBL/GenBank/DDBJ whole genome shotgun (WGS) entry which is preliminary data.</text>
</comment>
<dbReference type="InterPro" id="IPR005135">
    <property type="entry name" value="Endo/exonuclease/phosphatase"/>
</dbReference>
<proteinExistence type="predicted"/>
<protein>
    <recommendedName>
        <fullName evidence="2">Endonuclease/exonuclease/phosphatase domain-containing protein</fullName>
    </recommendedName>
</protein>
<sequence>MALVTVAVLNARLWWPFDLLTHFRLQYVAAAAVLLVAALLLRAWPAAAILLTVAILHGWVIKDLWTAPTPEAPPGERLRVVAANVLNANRTPDAVADFVARSDADVVILVDAVGPRWTQALEEIGGLYPHAAPDGWRNGAPALIFSRHPIWYDRVARRTAGKTPYLVTRLTVGERAVSVIGVHPTSPAPFDGDGSRARNQQLRQIAQTASGLDDPLIVAGDFNTTLWSPHAAALLDATGLRPAAHGHGWHATWPRWMPPGRIPIDHVLLRGPLTAERFGRGPAIGSDHYPVVADLVLAPRS</sequence>
<reference evidence="3 4" key="1">
    <citation type="journal article" date="2013" name="Genome Announc.">
        <title>Draft Genome Sequence of an Alphaproteobacterium, Caenispirillum salinarum AK4(T), Isolated from a Solar Saltern.</title>
        <authorList>
            <person name="Khatri I."/>
            <person name="Singh A."/>
            <person name="Korpole S."/>
            <person name="Pinnaka A.K."/>
            <person name="Subramanian S."/>
        </authorList>
    </citation>
    <scope>NUCLEOTIDE SEQUENCE [LARGE SCALE GENOMIC DNA]</scope>
    <source>
        <strain evidence="3 4">AK4</strain>
    </source>
</reference>
<name>K9H7S8_9PROT</name>
<dbReference type="OrthoDB" id="9796594at2"/>
<keyword evidence="1" id="KW-1133">Transmembrane helix</keyword>
<dbReference type="STRING" id="1238182.C882_2255"/>
<keyword evidence="4" id="KW-1185">Reference proteome</keyword>
<dbReference type="InterPro" id="IPR036691">
    <property type="entry name" value="Endo/exonu/phosph_ase_sf"/>
</dbReference>
<dbReference type="Pfam" id="PF03372">
    <property type="entry name" value="Exo_endo_phos"/>
    <property type="match status" value="1"/>
</dbReference>